<keyword evidence="2" id="KW-1185">Reference proteome</keyword>
<dbReference type="AlphaFoldDB" id="A0A934TY54"/>
<dbReference type="InterPro" id="IPR013321">
    <property type="entry name" value="Arc_rbn_hlx_hlx"/>
</dbReference>
<organism evidence="1 2">
    <name type="scientific">Ruminococcus difficilis</name>
    <dbReference type="NCBI Taxonomy" id="2763069"/>
    <lineage>
        <taxon>Bacteria</taxon>
        <taxon>Bacillati</taxon>
        <taxon>Bacillota</taxon>
        <taxon>Clostridia</taxon>
        <taxon>Eubacteriales</taxon>
        <taxon>Oscillospiraceae</taxon>
        <taxon>Ruminococcus</taxon>
    </lineage>
</organism>
<evidence type="ECO:0000313" key="1">
    <source>
        <dbReference type="EMBL" id="MBK6087362.1"/>
    </source>
</evidence>
<dbReference type="Gene3D" id="1.10.1220.10">
    <property type="entry name" value="Met repressor-like"/>
    <property type="match status" value="1"/>
</dbReference>
<evidence type="ECO:0000313" key="2">
    <source>
        <dbReference type="Proteomes" id="UP000633365"/>
    </source>
</evidence>
<sequence>MEEYKKVTISFTKDQLEKMDEIMSKEQGYSRSSLVREAVDYYLGYLAQKGSVSYLSPIISQNIKLVLGRFEENLSEMLFKLAVEVSKSNILSARNCELNDYALNYLNDVSEQIVAEHNGVLDLEKTRDFINGEENG</sequence>
<comment type="caution">
    <text evidence="1">The sequence shown here is derived from an EMBL/GenBank/DDBJ whole genome shotgun (WGS) entry which is preliminary data.</text>
</comment>
<protein>
    <recommendedName>
        <fullName evidence="3">Ribbon-helix-helix protein CopG domain-containing protein</fullName>
    </recommendedName>
</protein>
<dbReference type="Proteomes" id="UP000633365">
    <property type="component" value="Unassembled WGS sequence"/>
</dbReference>
<reference evidence="1" key="1">
    <citation type="submission" date="2021-01" db="EMBL/GenBank/DDBJ databases">
        <title>Genome public.</title>
        <authorList>
            <person name="Liu C."/>
            <person name="Sun Q."/>
        </authorList>
    </citation>
    <scope>NUCLEOTIDE SEQUENCE</scope>
    <source>
        <strain evidence="1">M6</strain>
    </source>
</reference>
<name>A0A934TY54_9FIRM</name>
<evidence type="ECO:0008006" key="3">
    <source>
        <dbReference type="Google" id="ProtNLM"/>
    </source>
</evidence>
<dbReference type="EMBL" id="JAEQMG010000029">
    <property type="protein sequence ID" value="MBK6087362.1"/>
    <property type="molecule type" value="Genomic_DNA"/>
</dbReference>
<gene>
    <name evidence="1" type="ORF">JKK62_01600</name>
</gene>
<dbReference type="SUPFAM" id="SSF47598">
    <property type="entry name" value="Ribbon-helix-helix"/>
    <property type="match status" value="1"/>
</dbReference>
<accession>A0A934TY54</accession>
<dbReference type="RefSeq" id="WP_201426670.1">
    <property type="nucleotide sequence ID" value="NZ_JAEQMG010000029.1"/>
</dbReference>
<dbReference type="GO" id="GO:0006355">
    <property type="term" value="P:regulation of DNA-templated transcription"/>
    <property type="evidence" value="ECO:0007669"/>
    <property type="project" value="InterPro"/>
</dbReference>
<proteinExistence type="predicted"/>
<dbReference type="CDD" id="cd22231">
    <property type="entry name" value="RHH_NikR_HicB-like"/>
    <property type="match status" value="1"/>
</dbReference>
<dbReference type="InterPro" id="IPR010985">
    <property type="entry name" value="Ribbon_hlx_hlx"/>
</dbReference>